<dbReference type="Proteomes" id="UP000197003">
    <property type="component" value="Chromosome"/>
</dbReference>
<protein>
    <recommendedName>
        <fullName evidence="5">Late embryogenesis abundant protein</fullName>
    </recommendedName>
</protein>
<proteinExistence type="predicted"/>
<evidence type="ECO:0008006" key="5">
    <source>
        <dbReference type="Google" id="ProtNLM"/>
    </source>
</evidence>
<keyword evidence="2" id="KW-0732">Signal</keyword>
<feature type="region of interest" description="Disordered" evidence="1">
    <location>
        <begin position="58"/>
        <end position="79"/>
    </location>
</feature>
<evidence type="ECO:0000256" key="1">
    <source>
        <dbReference type="SAM" id="MobiDB-lite"/>
    </source>
</evidence>
<dbReference type="AlphaFoldDB" id="A0A1Z3N980"/>
<evidence type="ECO:0000256" key="2">
    <source>
        <dbReference type="SAM" id="SignalP"/>
    </source>
</evidence>
<evidence type="ECO:0000313" key="3">
    <source>
        <dbReference type="EMBL" id="ASD64019.1"/>
    </source>
</evidence>
<feature type="compositionally biased region" description="Basic and acidic residues" evidence="1">
    <location>
        <begin position="99"/>
        <end position="121"/>
    </location>
</feature>
<gene>
    <name evidence="3" type="ORF">B9G79_10805</name>
</gene>
<dbReference type="EMBL" id="CP020946">
    <property type="protein sequence ID" value="ASD64019.1"/>
    <property type="molecule type" value="Genomic_DNA"/>
</dbReference>
<dbReference type="RefSeq" id="WP_088565514.1">
    <property type="nucleotide sequence ID" value="NZ_CP020946.1"/>
</dbReference>
<feature type="compositionally biased region" description="Basic residues" evidence="1">
    <location>
        <begin position="64"/>
        <end position="77"/>
    </location>
</feature>
<feature type="signal peptide" evidence="2">
    <location>
        <begin position="1"/>
        <end position="20"/>
    </location>
</feature>
<accession>A0A1Z3N980</accession>
<feature type="region of interest" description="Disordered" evidence="1">
    <location>
        <begin position="96"/>
        <end position="121"/>
    </location>
</feature>
<feature type="chain" id="PRO_5012622242" description="Late embryogenesis abundant protein" evidence="2">
    <location>
        <begin position="21"/>
        <end position="121"/>
    </location>
</feature>
<name>A0A1Z3N980_BDEBC</name>
<evidence type="ECO:0000313" key="4">
    <source>
        <dbReference type="Proteomes" id="UP000197003"/>
    </source>
</evidence>
<sequence length="121" mass="12905">MKSILMASAAFLAMTSFAIAEEPSMADKAGAQMEKAGEATKDAMNKAGDKTKEMYKDAEVGTKKAARKAKRTAKKTMNRAEEAVCMDGDMKCAAKKAGNRMEEGKDATVDAVKDASDTLKK</sequence>
<organism evidence="3 4">
    <name type="scientific">Bdellovibrio bacteriovorus</name>
    <dbReference type="NCBI Taxonomy" id="959"/>
    <lineage>
        <taxon>Bacteria</taxon>
        <taxon>Pseudomonadati</taxon>
        <taxon>Bdellovibrionota</taxon>
        <taxon>Bdellovibrionia</taxon>
        <taxon>Bdellovibrionales</taxon>
        <taxon>Pseudobdellovibrionaceae</taxon>
        <taxon>Bdellovibrio</taxon>
    </lineage>
</organism>
<reference evidence="3 4" key="1">
    <citation type="submission" date="2017-04" db="EMBL/GenBank/DDBJ databases">
        <title>Whole genome sequence of Bdellovibrio bacteriovorus strain SSB218315.</title>
        <authorList>
            <person name="Oyedara O."/>
            <person name="Rodriguez-Perez M.A."/>
        </authorList>
    </citation>
    <scope>NUCLEOTIDE SEQUENCE [LARGE SCALE GENOMIC DNA]</scope>
    <source>
        <strain evidence="3 4">SSB218315</strain>
    </source>
</reference>
<dbReference type="OrthoDB" id="8549880at2"/>